<accession>A0A378TAY6</accession>
<evidence type="ECO:0000256" key="2">
    <source>
        <dbReference type="SAM" id="SignalP"/>
    </source>
</evidence>
<feature type="signal peptide" evidence="2">
    <location>
        <begin position="1"/>
        <end position="30"/>
    </location>
</feature>
<dbReference type="EMBL" id="UGQT01000001">
    <property type="protein sequence ID" value="STZ57951.1"/>
    <property type="molecule type" value="Genomic_DNA"/>
</dbReference>
<reference evidence="3 4" key="1">
    <citation type="submission" date="2018-06" db="EMBL/GenBank/DDBJ databases">
        <authorList>
            <consortium name="Pathogen Informatics"/>
            <person name="Doyle S."/>
        </authorList>
    </citation>
    <scope>NUCLEOTIDE SEQUENCE [LARGE SCALE GENOMIC DNA]</scope>
    <source>
        <strain evidence="3 4">NCTC10821</strain>
    </source>
</reference>
<evidence type="ECO:0000313" key="4">
    <source>
        <dbReference type="Proteomes" id="UP000254978"/>
    </source>
</evidence>
<dbReference type="AlphaFoldDB" id="A0A378TAY6"/>
<dbReference type="Proteomes" id="UP000254978">
    <property type="component" value="Unassembled WGS sequence"/>
</dbReference>
<evidence type="ECO:0000256" key="1">
    <source>
        <dbReference type="SAM" id="MobiDB-lite"/>
    </source>
</evidence>
<feature type="chain" id="PRO_5016895363" description="Secreted protein" evidence="2">
    <location>
        <begin position="31"/>
        <end position="148"/>
    </location>
</feature>
<dbReference type="RefSeq" id="WP_068915693.1">
    <property type="nucleotide sequence ID" value="NZ_AP022600.1"/>
</dbReference>
<name>A0A378TAY6_9MYCO</name>
<keyword evidence="4" id="KW-1185">Reference proteome</keyword>
<keyword evidence="2" id="KW-0732">Signal</keyword>
<feature type="compositionally biased region" description="Polar residues" evidence="1">
    <location>
        <begin position="133"/>
        <end position="148"/>
    </location>
</feature>
<evidence type="ECO:0008006" key="5">
    <source>
        <dbReference type="Google" id="ProtNLM"/>
    </source>
</evidence>
<sequence length="148" mass="14234">MSSRNFTSAVMVSAIGAALLVSLGSGVAQAAGPDGEVNVVVGGATVLDSVPDAQAAQAAASMCAAPEPAMDTMAVAVDDTGGSRTACAGQAGKAVVFAQNLPAAMESSPVVPGTKASWGSGEAAVNPAGPKSIKSSLPTSPDNMSSEN</sequence>
<evidence type="ECO:0000313" key="3">
    <source>
        <dbReference type="EMBL" id="STZ57951.1"/>
    </source>
</evidence>
<organism evidence="3 4">
    <name type="scientific">Mycolicibacterium tokaiense</name>
    <dbReference type="NCBI Taxonomy" id="39695"/>
    <lineage>
        <taxon>Bacteria</taxon>
        <taxon>Bacillati</taxon>
        <taxon>Actinomycetota</taxon>
        <taxon>Actinomycetes</taxon>
        <taxon>Mycobacteriales</taxon>
        <taxon>Mycobacteriaceae</taxon>
        <taxon>Mycolicibacterium</taxon>
    </lineage>
</organism>
<feature type="region of interest" description="Disordered" evidence="1">
    <location>
        <begin position="108"/>
        <end position="148"/>
    </location>
</feature>
<proteinExistence type="predicted"/>
<protein>
    <recommendedName>
        <fullName evidence="5">Secreted protein</fullName>
    </recommendedName>
</protein>
<gene>
    <name evidence="3" type="ORF">NCTC10821_01456</name>
</gene>